<sequence length="54" mass="5717">MQLKLKKNNLKSLSHQAVLANKLTPQIAGGIPTDMTGQAGISCRACPVEPMLQA</sequence>
<proteinExistence type="predicted"/>
<dbReference type="RefSeq" id="WP_377119741.1">
    <property type="nucleotide sequence ID" value="NZ_JBHRSD010000001.1"/>
</dbReference>
<evidence type="ECO:0000313" key="1">
    <source>
        <dbReference type="EMBL" id="MFC3030977.1"/>
    </source>
</evidence>
<keyword evidence="2" id="KW-1185">Reference proteome</keyword>
<dbReference type="Proteomes" id="UP001595453">
    <property type="component" value="Unassembled WGS sequence"/>
</dbReference>
<evidence type="ECO:0000313" key="2">
    <source>
        <dbReference type="Proteomes" id="UP001595453"/>
    </source>
</evidence>
<accession>A0ABV7CEV9</accession>
<organism evidence="1 2">
    <name type="scientific">Pseudoalteromonas fenneropenaei</name>
    <dbReference type="NCBI Taxonomy" id="1737459"/>
    <lineage>
        <taxon>Bacteria</taxon>
        <taxon>Pseudomonadati</taxon>
        <taxon>Pseudomonadota</taxon>
        <taxon>Gammaproteobacteria</taxon>
        <taxon>Alteromonadales</taxon>
        <taxon>Pseudoalteromonadaceae</taxon>
        <taxon>Pseudoalteromonas</taxon>
    </lineage>
</organism>
<gene>
    <name evidence="1" type="ORF">ACFOEE_00330</name>
</gene>
<protein>
    <submittedName>
        <fullName evidence="1">Uncharacterized protein</fullName>
    </submittedName>
</protein>
<name>A0ABV7CEV9_9GAMM</name>
<dbReference type="EMBL" id="JBHRSD010000001">
    <property type="protein sequence ID" value="MFC3030977.1"/>
    <property type="molecule type" value="Genomic_DNA"/>
</dbReference>
<comment type="caution">
    <text evidence="1">The sequence shown here is derived from an EMBL/GenBank/DDBJ whole genome shotgun (WGS) entry which is preliminary data.</text>
</comment>
<reference evidence="2" key="1">
    <citation type="journal article" date="2019" name="Int. J. Syst. Evol. Microbiol.">
        <title>The Global Catalogue of Microorganisms (GCM) 10K type strain sequencing project: providing services to taxonomists for standard genome sequencing and annotation.</title>
        <authorList>
            <consortium name="The Broad Institute Genomics Platform"/>
            <consortium name="The Broad Institute Genome Sequencing Center for Infectious Disease"/>
            <person name="Wu L."/>
            <person name="Ma J."/>
        </authorList>
    </citation>
    <scope>NUCLEOTIDE SEQUENCE [LARGE SCALE GENOMIC DNA]</scope>
    <source>
        <strain evidence="2">KCTC 42730</strain>
    </source>
</reference>